<dbReference type="OrthoDB" id="9807212at2"/>
<name>A0A0A2T525_9BACI</name>
<evidence type="ECO:0000313" key="3">
    <source>
        <dbReference type="Proteomes" id="UP000030147"/>
    </source>
</evidence>
<comment type="caution">
    <text evidence="2">The sequence shown here is derived from an EMBL/GenBank/DDBJ whole genome shotgun (WGS) entry which is preliminary data.</text>
</comment>
<reference evidence="2 3" key="1">
    <citation type="journal article" date="2015" name="Stand. Genomic Sci.">
        <title>High quality draft genome sequence of the moderately halophilic bacterium Pontibacillus yanchengensis Y32(T) and comparison among Pontibacillus genomes.</title>
        <authorList>
            <person name="Huang J."/>
            <person name="Qiao Z.X."/>
            <person name="Tang J.W."/>
            <person name="Wang G."/>
        </authorList>
    </citation>
    <scope>NUCLEOTIDE SEQUENCE [LARGE SCALE GENOMIC DNA]</scope>
    <source>
        <strain evidence="2 3">Y32</strain>
    </source>
</reference>
<dbReference type="CDD" id="cd05263">
    <property type="entry name" value="MupV_like_SDR_e"/>
    <property type="match status" value="1"/>
</dbReference>
<sequence length="355" mass="40234">MNIFLTGSTGFLGKKLIKNLVQDQEHYLYVLVRNVEKANDMLATSFSPEEQGRIEIIEGDITLPNFGFTDDQVDKLQGNIDIFYHLAALVKFDVDLREELFNINYGGTKHALELAAKLHVKKFFYVSTAYTVGTRETGIESLYPEDNPAHNPYEESKIKSEHLALSYQGEMEVSIFRPSIIVGDSKTGEADSHFTLYGFMRALDLFRRRVKRSNDENQTYRVIASSTGTSNFVPVDYVADILGHAVKSAEGNKIYHITNPNPPSNHNMLQILKKALNFEELEIVEQGEIGDLSDLTEDEQRLNQMIGVFAVYLGRAIKFKDENTQQLISTSNIDHLQLSQQTMNMIVNAYFTVNE</sequence>
<dbReference type="Proteomes" id="UP000030147">
    <property type="component" value="Unassembled WGS sequence"/>
</dbReference>
<dbReference type="Pfam" id="PF07993">
    <property type="entry name" value="NAD_binding_4"/>
    <property type="match status" value="1"/>
</dbReference>
<dbReference type="InterPro" id="IPR036291">
    <property type="entry name" value="NAD(P)-bd_dom_sf"/>
</dbReference>
<accession>A0A0A2T525</accession>
<protein>
    <recommendedName>
        <fullName evidence="1">Thioester reductase (TE) domain-containing protein</fullName>
    </recommendedName>
</protein>
<organism evidence="2 3">
    <name type="scientific">Pontibacillus yanchengensis Y32</name>
    <dbReference type="NCBI Taxonomy" id="1385514"/>
    <lineage>
        <taxon>Bacteria</taxon>
        <taxon>Bacillati</taxon>
        <taxon>Bacillota</taxon>
        <taxon>Bacilli</taxon>
        <taxon>Bacillales</taxon>
        <taxon>Bacillaceae</taxon>
        <taxon>Pontibacillus</taxon>
    </lineage>
</organism>
<evidence type="ECO:0000313" key="2">
    <source>
        <dbReference type="EMBL" id="KGP70842.1"/>
    </source>
</evidence>
<dbReference type="EMBL" id="AVBF01000108">
    <property type="protein sequence ID" value="KGP70842.1"/>
    <property type="molecule type" value="Genomic_DNA"/>
</dbReference>
<dbReference type="InterPro" id="IPR013120">
    <property type="entry name" value="FAR_NAD-bd"/>
</dbReference>
<keyword evidence="3" id="KW-1185">Reference proteome</keyword>
<dbReference type="InterPro" id="IPR026055">
    <property type="entry name" value="FAR"/>
</dbReference>
<dbReference type="PANTHER" id="PTHR11011:SF116">
    <property type="entry name" value="FATTY ACYL-COA REDUCTASE CG5065-RELATED"/>
    <property type="match status" value="1"/>
</dbReference>
<dbReference type="STRING" id="1385514.N782_04130"/>
<dbReference type="RefSeq" id="WP_036824656.1">
    <property type="nucleotide sequence ID" value="NZ_AVBF01000108.1"/>
</dbReference>
<gene>
    <name evidence="2" type="ORF">N782_04130</name>
</gene>
<dbReference type="GO" id="GO:0080019">
    <property type="term" value="F:alcohol-forming very long-chain fatty acyl-CoA reductase activity"/>
    <property type="evidence" value="ECO:0007669"/>
    <property type="project" value="InterPro"/>
</dbReference>
<dbReference type="PANTHER" id="PTHR11011">
    <property type="entry name" value="MALE STERILITY PROTEIN 2-RELATED"/>
    <property type="match status" value="1"/>
</dbReference>
<feature type="domain" description="Thioester reductase (TE)" evidence="1">
    <location>
        <begin position="5"/>
        <end position="241"/>
    </location>
</feature>
<dbReference type="SUPFAM" id="SSF51735">
    <property type="entry name" value="NAD(P)-binding Rossmann-fold domains"/>
    <property type="match status" value="1"/>
</dbReference>
<dbReference type="Gene3D" id="3.40.50.720">
    <property type="entry name" value="NAD(P)-binding Rossmann-like Domain"/>
    <property type="match status" value="1"/>
</dbReference>
<evidence type="ECO:0000259" key="1">
    <source>
        <dbReference type="Pfam" id="PF07993"/>
    </source>
</evidence>
<proteinExistence type="predicted"/>
<dbReference type="AlphaFoldDB" id="A0A0A2T525"/>
<dbReference type="GO" id="GO:0035336">
    <property type="term" value="P:long-chain fatty-acyl-CoA metabolic process"/>
    <property type="evidence" value="ECO:0007669"/>
    <property type="project" value="TreeGrafter"/>
</dbReference>
<dbReference type="eggNOG" id="COG3320">
    <property type="taxonomic scope" value="Bacteria"/>
</dbReference>